<gene>
    <name evidence="3" type="ORF">SI859A1_00876</name>
</gene>
<keyword evidence="4" id="KW-1185">Reference proteome</keyword>
<organism evidence="3 4">
    <name type="scientific">Aurantimonas manganoxydans (strain ATCC BAA-1229 / DSM 21871 / SI85-9A1)</name>
    <dbReference type="NCBI Taxonomy" id="287752"/>
    <lineage>
        <taxon>Bacteria</taxon>
        <taxon>Pseudomonadati</taxon>
        <taxon>Pseudomonadota</taxon>
        <taxon>Alphaproteobacteria</taxon>
        <taxon>Hyphomicrobiales</taxon>
        <taxon>Aurantimonadaceae</taxon>
        <taxon>Aurantimonas</taxon>
    </lineage>
</organism>
<keyword evidence="2" id="KW-0472">Membrane</keyword>
<dbReference type="Proteomes" id="UP000000321">
    <property type="component" value="Unassembled WGS sequence"/>
</dbReference>
<evidence type="ECO:0000313" key="3">
    <source>
        <dbReference type="EMBL" id="EAS50753.1"/>
    </source>
</evidence>
<dbReference type="EMBL" id="AAPJ01000002">
    <property type="protein sequence ID" value="EAS50753.1"/>
    <property type="molecule type" value="Genomic_DNA"/>
</dbReference>
<feature type="transmembrane region" description="Helical" evidence="2">
    <location>
        <begin position="196"/>
        <end position="216"/>
    </location>
</feature>
<protein>
    <submittedName>
        <fullName evidence="3">Conserved hypothetical membrane protein</fullName>
    </submittedName>
</protein>
<keyword evidence="2" id="KW-0812">Transmembrane</keyword>
<feature type="transmembrane region" description="Helical" evidence="2">
    <location>
        <begin position="160"/>
        <end position="176"/>
    </location>
</feature>
<dbReference type="InterPro" id="IPR018723">
    <property type="entry name" value="DUF2254_membrane"/>
</dbReference>
<feature type="transmembrane region" description="Helical" evidence="2">
    <location>
        <begin position="63"/>
        <end position="86"/>
    </location>
</feature>
<feature type="transmembrane region" description="Helical" evidence="2">
    <location>
        <begin position="113"/>
        <end position="139"/>
    </location>
</feature>
<keyword evidence="2" id="KW-1133">Transmembrane helix</keyword>
<feature type="region of interest" description="Disordered" evidence="1">
    <location>
        <begin position="1"/>
        <end position="22"/>
    </location>
</feature>
<dbReference type="AlphaFoldDB" id="Q1YJX0"/>
<evidence type="ECO:0000256" key="1">
    <source>
        <dbReference type="SAM" id="MobiDB-lite"/>
    </source>
</evidence>
<evidence type="ECO:0000256" key="2">
    <source>
        <dbReference type="SAM" id="Phobius"/>
    </source>
</evidence>
<sequence length="537" mass="57475">MAGSAADEAAGPRASPRLGAPIVPDSRANGGLVLVPGRAGHICTRPTRGAAMRAFIQQYYQRVVASYWFIPSIMAISAAVLAFVLIEIDARVPLDAFGESPFFYATQPDGARAILSAIGGSMIGVAGTVFSVTMATVVFASGSYGPRLLTNFMNDRGNQITLGVFVATFIYSMLVLRSVRDGGEDDVYAAMFVPNIAIFGAIILAIGSIGVLIFFIHHVPSNIHISNVIAGIGEALCKQIEKAFPVRGDVEDGEATGEAQPAGLLWQVPPCFGDDIDEAAATVPYAEIVSDRSGYLQIIDHETLIEAAQKADIVVRMNCRTGMFVHPGKVIFHAWPSERVTDETRTALVASIACGNQRSPHQDQVFLVDELVEIAGRALSPGVNDPFTAITCMDWLTAAMSRMVGRGKADPLHVDSDGKLRVIDLPRSFAEYLEYSFGHLRQYAATDMIAGEHYLACLEQIAPAATRPRDIAALRRQCDAFMGLSRLGLDGAALAVVEARAAHLAATLDHPAHRLAYPVPDGERMARLDTGHHPAPA</sequence>
<name>Q1YJX0_AURMS</name>
<accession>Q1YJX0</accession>
<dbReference type="HOGENOM" id="CLU_032303_1_1_5"/>
<dbReference type="BioCyc" id="AURANTIMONAS:SI859A1_00876-MONOMER"/>
<proteinExistence type="predicted"/>
<reference evidence="3 4" key="1">
    <citation type="journal article" date="2008" name="Appl. Environ. Microbiol.">
        <title>Genomic insights into Mn(II) oxidation by the marine alphaproteobacterium Aurantimonas sp. strain SI85-9A1.</title>
        <authorList>
            <person name="Dick G.J."/>
            <person name="Podell S."/>
            <person name="Johnson H.A."/>
            <person name="Rivera-Espinoza Y."/>
            <person name="Bernier-Latmani R."/>
            <person name="McCarthy J.K."/>
            <person name="Torpey J.W."/>
            <person name="Clement B.G."/>
            <person name="Gaasterland T."/>
            <person name="Tebo B.M."/>
        </authorList>
    </citation>
    <scope>NUCLEOTIDE SEQUENCE [LARGE SCALE GENOMIC DNA]</scope>
    <source>
        <strain evidence="3 4">SI85-9A1</strain>
    </source>
</reference>
<dbReference type="Pfam" id="PF10011">
    <property type="entry name" value="DUF2254"/>
    <property type="match status" value="1"/>
</dbReference>
<evidence type="ECO:0000313" key="4">
    <source>
        <dbReference type="Proteomes" id="UP000000321"/>
    </source>
</evidence>
<comment type="caution">
    <text evidence="3">The sequence shown here is derived from an EMBL/GenBank/DDBJ whole genome shotgun (WGS) entry which is preliminary data.</text>
</comment>